<dbReference type="EMBL" id="BOON01000033">
    <property type="protein sequence ID" value="GII24083.1"/>
    <property type="molecule type" value="Genomic_DNA"/>
</dbReference>
<dbReference type="RefSeq" id="WP_168116863.1">
    <property type="nucleotide sequence ID" value="NZ_BOON01000033.1"/>
</dbReference>
<accession>A0A8J3TCB3</accession>
<protein>
    <recommendedName>
        <fullName evidence="2">Low molecular weight protein antigen 6 PH domain-containing protein</fullName>
    </recommendedName>
</protein>
<dbReference type="AlphaFoldDB" id="A0A8J3TCB3"/>
<evidence type="ECO:0000313" key="4">
    <source>
        <dbReference type="Proteomes" id="UP000599074"/>
    </source>
</evidence>
<reference evidence="3" key="1">
    <citation type="submission" date="2021-01" db="EMBL/GenBank/DDBJ databases">
        <title>Whole genome shotgun sequence of Planosporangium mesophilum NBRC 109066.</title>
        <authorList>
            <person name="Komaki H."/>
            <person name="Tamura T."/>
        </authorList>
    </citation>
    <scope>NUCLEOTIDE SEQUENCE</scope>
    <source>
        <strain evidence="3">NBRC 109066</strain>
    </source>
</reference>
<gene>
    <name evidence="3" type="ORF">Pme01_36800</name>
</gene>
<evidence type="ECO:0000313" key="3">
    <source>
        <dbReference type="EMBL" id="GII24083.1"/>
    </source>
</evidence>
<keyword evidence="4" id="KW-1185">Reference proteome</keyword>
<evidence type="ECO:0000259" key="2">
    <source>
        <dbReference type="Pfam" id="PF10756"/>
    </source>
</evidence>
<feature type="transmembrane region" description="Helical" evidence="1">
    <location>
        <begin position="40"/>
        <end position="59"/>
    </location>
</feature>
<feature type="transmembrane region" description="Helical" evidence="1">
    <location>
        <begin position="12"/>
        <end position="34"/>
    </location>
</feature>
<name>A0A8J3TCB3_9ACTN</name>
<keyword evidence="1" id="KW-1133">Transmembrane helix</keyword>
<organism evidence="3 4">
    <name type="scientific">Planosporangium mesophilum</name>
    <dbReference type="NCBI Taxonomy" id="689768"/>
    <lineage>
        <taxon>Bacteria</taxon>
        <taxon>Bacillati</taxon>
        <taxon>Actinomycetota</taxon>
        <taxon>Actinomycetes</taxon>
        <taxon>Micromonosporales</taxon>
        <taxon>Micromonosporaceae</taxon>
        <taxon>Planosporangium</taxon>
    </lineage>
</organism>
<sequence>MIDKPRVYRSRVLIVAGCLLAAVPLGIWVLWLVYTGGSAGSLICPLVVSWIPFLAWFGLIRPRLIAGPTGVTVVQPLRTTTVPWTEIRGFDSLEVLYVHRCDGLPSVRVPALATSNVSRVAGKLGHADRVARDLNVMLAQYRGGRAPRTTAESAAGRKGLRLTPWHSAYPAAGILALGGSRLDQPWLGVVGLVLAVVATVALRGRNGRR</sequence>
<comment type="caution">
    <text evidence="3">The sequence shown here is derived from an EMBL/GenBank/DDBJ whole genome shotgun (WGS) entry which is preliminary data.</text>
</comment>
<keyword evidence="1" id="KW-0472">Membrane</keyword>
<keyword evidence="1" id="KW-0812">Transmembrane</keyword>
<dbReference type="Proteomes" id="UP000599074">
    <property type="component" value="Unassembled WGS sequence"/>
</dbReference>
<evidence type="ECO:0000256" key="1">
    <source>
        <dbReference type="SAM" id="Phobius"/>
    </source>
</evidence>
<dbReference type="Pfam" id="PF10756">
    <property type="entry name" value="bPH_6"/>
    <property type="match status" value="1"/>
</dbReference>
<feature type="domain" description="Low molecular weight protein antigen 6 PH" evidence="2">
    <location>
        <begin position="61"/>
        <end position="91"/>
    </location>
</feature>
<proteinExistence type="predicted"/>
<dbReference type="InterPro" id="IPR019692">
    <property type="entry name" value="CFP-6_PH"/>
</dbReference>